<dbReference type="PANTHER" id="PTHR37422">
    <property type="entry name" value="TEICHURONIC ACID BIOSYNTHESIS PROTEIN TUAE"/>
    <property type="match status" value="1"/>
</dbReference>
<feature type="transmembrane region" description="Helical" evidence="5">
    <location>
        <begin position="61"/>
        <end position="83"/>
    </location>
</feature>
<feature type="domain" description="O-antigen ligase-related" evidence="6">
    <location>
        <begin position="197"/>
        <end position="337"/>
    </location>
</feature>
<dbReference type="EMBL" id="BLJN01000007">
    <property type="protein sequence ID" value="GFE83937.1"/>
    <property type="molecule type" value="Genomic_DNA"/>
</dbReference>
<name>A0A829YKQ0_9GAMM</name>
<evidence type="ECO:0000256" key="2">
    <source>
        <dbReference type="ARBA" id="ARBA00022692"/>
    </source>
</evidence>
<dbReference type="InterPro" id="IPR051533">
    <property type="entry name" value="WaaL-like"/>
</dbReference>
<feature type="transmembrane region" description="Helical" evidence="5">
    <location>
        <begin position="197"/>
        <end position="228"/>
    </location>
</feature>
<feature type="transmembrane region" description="Helical" evidence="5">
    <location>
        <begin position="95"/>
        <end position="113"/>
    </location>
</feature>
<dbReference type="InterPro" id="IPR007016">
    <property type="entry name" value="O-antigen_ligase-rel_domated"/>
</dbReference>
<feature type="transmembrane region" description="Helical" evidence="5">
    <location>
        <begin position="29"/>
        <end position="49"/>
    </location>
</feature>
<feature type="transmembrane region" description="Helical" evidence="5">
    <location>
        <begin position="362"/>
        <end position="381"/>
    </location>
</feature>
<evidence type="ECO:0000256" key="5">
    <source>
        <dbReference type="SAM" id="Phobius"/>
    </source>
</evidence>
<accession>A0A829YKQ0</accession>
<sequence>MRYLLAALTLFLTLSSVFNWDPGPAPGVKIKNFLLYMLVMGLVFSYANGHKFKIQLPSMNVAFIVLVGYSILTYLAIALFIEYPRYDILTSAFDLKNRAVDYMLFFLVFFYGTRTEKDATFVLKCLLLSWIVSHFVAVLDAFGYVQIGDIERRGDGRVQGAVGESNQYGAFVALTLPAAVAMAVGTKGWRRWFWMGAAALTAGTLLMTVSRGAFVATFVATLAGAYLFRRYLSLGKIFSWGLMAGGAMLVILLIVSLSFGDLLYERVVSGFSTKDLGGTSSGRTEIWSTAIAMMFQHPQTLLTGFGWNAYWVMPFRYSPHNYYLAQWFNLGLPGLICSVALLVIPVRTALRSFAMAPAHLRFPLAGFVVATVAYAAATFFVDLYVPWIYFWAYAGVSMRLAMIARERALEPVTVNQPALAPQRGDPYGWIGAVRH</sequence>
<feature type="transmembrane region" description="Helical" evidence="5">
    <location>
        <begin position="327"/>
        <end position="350"/>
    </location>
</feature>
<comment type="subcellular location">
    <subcellularLocation>
        <location evidence="1">Membrane</location>
        <topology evidence="1">Multi-pass membrane protein</topology>
    </subcellularLocation>
</comment>
<reference evidence="8" key="1">
    <citation type="submission" date="2020-01" db="EMBL/GenBank/DDBJ databases">
        <title>'Steroidobacter agaridevorans' sp. nov., agar-degrading bacteria isolated from rhizosphere soils.</title>
        <authorList>
            <person name="Ikenaga M."/>
            <person name="Kataoka M."/>
            <person name="Murouchi A."/>
            <person name="Katsuragi S."/>
            <person name="Sakai M."/>
        </authorList>
    </citation>
    <scope>NUCLEOTIDE SEQUENCE [LARGE SCALE GENOMIC DNA]</scope>
    <source>
        <strain evidence="8">YU21-B</strain>
    </source>
</reference>
<dbReference type="GO" id="GO:0016020">
    <property type="term" value="C:membrane"/>
    <property type="evidence" value="ECO:0007669"/>
    <property type="project" value="UniProtKB-SubCell"/>
</dbReference>
<evidence type="ECO:0000256" key="1">
    <source>
        <dbReference type="ARBA" id="ARBA00004141"/>
    </source>
</evidence>
<evidence type="ECO:0000256" key="4">
    <source>
        <dbReference type="ARBA" id="ARBA00023136"/>
    </source>
</evidence>
<feature type="transmembrane region" description="Helical" evidence="5">
    <location>
        <begin position="125"/>
        <end position="147"/>
    </location>
</feature>
<dbReference type="Pfam" id="PF04932">
    <property type="entry name" value="Wzy_C"/>
    <property type="match status" value="1"/>
</dbReference>
<feature type="transmembrane region" description="Helical" evidence="5">
    <location>
        <begin position="167"/>
        <end position="185"/>
    </location>
</feature>
<keyword evidence="4 5" id="KW-0472">Membrane</keyword>
<evidence type="ECO:0000313" key="7">
    <source>
        <dbReference type="EMBL" id="GFE83937.1"/>
    </source>
</evidence>
<feature type="transmembrane region" description="Helical" evidence="5">
    <location>
        <begin position="240"/>
        <end position="264"/>
    </location>
</feature>
<feature type="transmembrane region" description="Helical" evidence="5">
    <location>
        <begin position="387"/>
        <end position="404"/>
    </location>
</feature>
<evidence type="ECO:0000313" key="8">
    <source>
        <dbReference type="Proteomes" id="UP000445000"/>
    </source>
</evidence>
<dbReference type="AlphaFoldDB" id="A0A829YKQ0"/>
<dbReference type="Proteomes" id="UP000445000">
    <property type="component" value="Unassembled WGS sequence"/>
</dbReference>
<dbReference type="RefSeq" id="WP_161815548.1">
    <property type="nucleotide sequence ID" value="NZ_BLJN01000007.1"/>
</dbReference>
<evidence type="ECO:0000259" key="6">
    <source>
        <dbReference type="Pfam" id="PF04932"/>
    </source>
</evidence>
<keyword evidence="8" id="KW-1185">Reference proteome</keyword>
<evidence type="ECO:0000256" key="3">
    <source>
        <dbReference type="ARBA" id="ARBA00022989"/>
    </source>
</evidence>
<keyword evidence="2 5" id="KW-0812">Transmembrane</keyword>
<organism evidence="7 8">
    <name type="scientific">Steroidobacter agaridevorans</name>
    <dbReference type="NCBI Taxonomy" id="2695856"/>
    <lineage>
        <taxon>Bacteria</taxon>
        <taxon>Pseudomonadati</taxon>
        <taxon>Pseudomonadota</taxon>
        <taxon>Gammaproteobacteria</taxon>
        <taxon>Steroidobacterales</taxon>
        <taxon>Steroidobacteraceae</taxon>
        <taxon>Steroidobacter</taxon>
    </lineage>
</organism>
<gene>
    <name evidence="7" type="ORF">GCM10011487_59370</name>
</gene>
<comment type="caution">
    <text evidence="7">The sequence shown here is derived from an EMBL/GenBank/DDBJ whole genome shotgun (WGS) entry which is preliminary data.</text>
</comment>
<protein>
    <recommendedName>
        <fullName evidence="6">O-antigen ligase-related domain-containing protein</fullName>
    </recommendedName>
</protein>
<dbReference type="PANTHER" id="PTHR37422:SF23">
    <property type="entry name" value="TEICHURONIC ACID BIOSYNTHESIS PROTEIN TUAE"/>
    <property type="match status" value="1"/>
</dbReference>
<proteinExistence type="predicted"/>
<keyword evidence="3 5" id="KW-1133">Transmembrane helix</keyword>